<dbReference type="RefSeq" id="WP_185402372.1">
    <property type="nucleotide sequence ID" value="NZ_JAARQY010000012.1"/>
</dbReference>
<dbReference type="EMBL" id="JAASTX010000014">
    <property type="protein sequence ID" value="MBC1492416.1"/>
    <property type="molecule type" value="Genomic_DNA"/>
</dbReference>
<sequence length="101" mass="11502">MADKVKINQDVLSNDIIPEVRQIEKSLETTYKQSSELLSTIKQLKWRGQARNSVIAYLDLVNQYHSDVLKAAQNHTKAVEQLDTNIGDYNKESEVGRLNSI</sequence>
<comment type="caution">
    <text evidence="1">The sequence shown here is derived from an EMBL/GenBank/DDBJ whole genome shotgun (WGS) entry which is preliminary data.</text>
</comment>
<organism evidence="1 2">
    <name type="scientific">Listeria booriae</name>
    <dbReference type="NCBI Taxonomy" id="1552123"/>
    <lineage>
        <taxon>Bacteria</taxon>
        <taxon>Bacillati</taxon>
        <taxon>Bacillota</taxon>
        <taxon>Bacilli</taxon>
        <taxon>Bacillales</taxon>
        <taxon>Listeriaceae</taxon>
        <taxon>Listeria</taxon>
    </lineage>
</organism>
<evidence type="ECO:0000313" key="1">
    <source>
        <dbReference type="EMBL" id="MBC1492416.1"/>
    </source>
</evidence>
<protein>
    <recommendedName>
        <fullName evidence="3">WXG100 family type VII secretion target</fullName>
    </recommendedName>
</protein>
<dbReference type="InterPro" id="IPR010310">
    <property type="entry name" value="T7SS_ESAT-6-like"/>
</dbReference>
<dbReference type="AlphaFoldDB" id="A0A7X0XEV3"/>
<gene>
    <name evidence="1" type="ORF">HCI99_11260</name>
</gene>
<reference evidence="1 2" key="1">
    <citation type="submission" date="2020-03" db="EMBL/GenBank/DDBJ databases">
        <title>Soil Listeria distribution.</title>
        <authorList>
            <person name="Liao J."/>
            <person name="Wiedmann M."/>
        </authorList>
    </citation>
    <scope>NUCLEOTIDE SEQUENCE [LARGE SCALE GENOMIC DNA]</scope>
    <source>
        <strain evidence="1 2">FSL L7-1547</strain>
    </source>
</reference>
<proteinExistence type="predicted"/>
<name>A0A7X0XEV3_9LIST</name>
<evidence type="ECO:0008006" key="3">
    <source>
        <dbReference type="Google" id="ProtNLM"/>
    </source>
</evidence>
<dbReference type="Pfam" id="PF06013">
    <property type="entry name" value="WXG100"/>
    <property type="match status" value="1"/>
</dbReference>
<evidence type="ECO:0000313" key="2">
    <source>
        <dbReference type="Proteomes" id="UP000533953"/>
    </source>
</evidence>
<dbReference type="Proteomes" id="UP000533953">
    <property type="component" value="Unassembled WGS sequence"/>
</dbReference>
<accession>A0A7X0XEV3</accession>